<dbReference type="OrthoDB" id="5039529at2759"/>
<sequence length="350" mass="37543">MLLSRFAKVVAVSEGLIGKAISIAPRTRTFPDSVGGPDSGYLRLDHGLHRRENSRLTAGTLTITVAPDPTCGFDAMEDVVTCPSSKRCSWESGRIDNVFCDLRYIRTTCLDRTDALDPDLCDLDCVEDANTLRCIESSFPYCLPVEFSGSISQWICHSTSSFLVLFSTLDMQPRDFTTVVLVDGNPVTSWTNAVTMDPSTTSTTRRTATVTGESTETTQTKPPPPGVNVGAVVGGVIGGVAFVSLVVIGVTLFLRRKREKAEPNDSLPDYAIQSNMPDAKAMAVSPTITQPYSPTLISSIEPQNGGIPPPAFYQHPEPYGTASPGHQSMEAHELSGWVGDHQSGSSPGAK</sequence>
<reference evidence="3" key="1">
    <citation type="journal article" date="2021" name="Nat. Commun.">
        <title>Genetic determinants of endophytism in the Arabidopsis root mycobiome.</title>
        <authorList>
            <person name="Mesny F."/>
            <person name="Miyauchi S."/>
            <person name="Thiergart T."/>
            <person name="Pickel B."/>
            <person name="Atanasova L."/>
            <person name="Karlsson M."/>
            <person name="Huettel B."/>
            <person name="Barry K.W."/>
            <person name="Haridas S."/>
            <person name="Chen C."/>
            <person name="Bauer D."/>
            <person name="Andreopoulos W."/>
            <person name="Pangilinan J."/>
            <person name="LaButti K."/>
            <person name="Riley R."/>
            <person name="Lipzen A."/>
            <person name="Clum A."/>
            <person name="Drula E."/>
            <person name="Henrissat B."/>
            <person name="Kohler A."/>
            <person name="Grigoriev I.V."/>
            <person name="Martin F.M."/>
            <person name="Hacquard S."/>
        </authorList>
    </citation>
    <scope>NUCLEOTIDE SEQUENCE</scope>
    <source>
        <strain evidence="3">FSSC 5 MPI-SDFR-AT-0091</strain>
    </source>
</reference>
<keyword evidence="2" id="KW-0812">Transmembrane</keyword>
<accession>A0A9P9GUG6</accession>
<proteinExistence type="predicted"/>
<name>A0A9P9GUG6_FUSSL</name>
<keyword evidence="2" id="KW-1133">Transmembrane helix</keyword>
<evidence type="ECO:0000313" key="4">
    <source>
        <dbReference type="Proteomes" id="UP000736672"/>
    </source>
</evidence>
<feature type="region of interest" description="Disordered" evidence="1">
    <location>
        <begin position="196"/>
        <end position="226"/>
    </location>
</feature>
<keyword evidence="2" id="KW-0472">Membrane</keyword>
<dbReference type="EMBL" id="JAGTJS010000017">
    <property type="protein sequence ID" value="KAH7244913.1"/>
    <property type="molecule type" value="Genomic_DNA"/>
</dbReference>
<protein>
    <submittedName>
        <fullName evidence="3">Uncharacterized protein</fullName>
    </submittedName>
</protein>
<feature type="region of interest" description="Disordered" evidence="1">
    <location>
        <begin position="300"/>
        <end position="350"/>
    </location>
</feature>
<evidence type="ECO:0000313" key="3">
    <source>
        <dbReference type="EMBL" id="KAH7244913.1"/>
    </source>
</evidence>
<dbReference type="Proteomes" id="UP000736672">
    <property type="component" value="Unassembled WGS sequence"/>
</dbReference>
<evidence type="ECO:0000256" key="1">
    <source>
        <dbReference type="SAM" id="MobiDB-lite"/>
    </source>
</evidence>
<evidence type="ECO:0000256" key="2">
    <source>
        <dbReference type="SAM" id="Phobius"/>
    </source>
</evidence>
<gene>
    <name evidence="3" type="ORF">B0J15DRAFT_552523</name>
</gene>
<organism evidence="3 4">
    <name type="scientific">Fusarium solani</name>
    <name type="common">Filamentous fungus</name>
    <dbReference type="NCBI Taxonomy" id="169388"/>
    <lineage>
        <taxon>Eukaryota</taxon>
        <taxon>Fungi</taxon>
        <taxon>Dikarya</taxon>
        <taxon>Ascomycota</taxon>
        <taxon>Pezizomycotina</taxon>
        <taxon>Sordariomycetes</taxon>
        <taxon>Hypocreomycetidae</taxon>
        <taxon>Hypocreales</taxon>
        <taxon>Nectriaceae</taxon>
        <taxon>Fusarium</taxon>
        <taxon>Fusarium solani species complex</taxon>
    </lineage>
</organism>
<comment type="caution">
    <text evidence="3">The sequence shown here is derived from an EMBL/GenBank/DDBJ whole genome shotgun (WGS) entry which is preliminary data.</text>
</comment>
<dbReference type="AlphaFoldDB" id="A0A9P9GUG6"/>
<dbReference type="Gene3D" id="1.20.5.510">
    <property type="entry name" value="Single helix bin"/>
    <property type="match status" value="1"/>
</dbReference>
<keyword evidence="4" id="KW-1185">Reference proteome</keyword>
<feature type="transmembrane region" description="Helical" evidence="2">
    <location>
        <begin position="229"/>
        <end position="254"/>
    </location>
</feature>
<feature type="compositionally biased region" description="Low complexity" evidence="1">
    <location>
        <begin position="196"/>
        <end position="220"/>
    </location>
</feature>